<organism evidence="1 2">
    <name type="scientific">Anaerovibrio lipolyticus</name>
    <dbReference type="NCBI Taxonomy" id="82374"/>
    <lineage>
        <taxon>Bacteria</taxon>
        <taxon>Bacillati</taxon>
        <taxon>Bacillota</taxon>
        <taxon>Negativicutes</taxon>
        <taxon>Selenomonadales</taxon>
        <taxon>Selenomonadaceae</taxon>
        <taxon>Anaerovibrio</taxon>
    </lineage>
</organism>
<dbReference type="RefSeq" id="WP_039208505.1">
    <property type="nucleotide sequence ID" value="NZ_JSCE01000148.1"/>
</dbReference>
<dbReference type="InterPro" id="IPR050238">
    <property type="entry name" value="DNA_Rep/Repair_Clamp_Loader"/>
</dbReference>
<protein>
    <recommendedName>
        <fullName evidence="3">DNA polymerase III subunit delta</fullName>
    </recommendedName>
</protein>
<sequence>MNISWDNITGHKSNIERLKTLCREDMVPHSMLFCGIDGIGKKMAAQAMAATLLCHHPVNGSACGGCPSCKALIAGTHPDFFTVEPEVKKGNGTIVIDLIREMQGKIARVPIMSKARAVIIDDAQTMNDAAANSLLKTIEEPGGQIYFILVTNSIMALLDTIISRCMREEFAGLSPEDISSVLVKQGIPLHQANYLSTFADGSVRQAMLLNDEEGASLQKSAVDFFEACATGELDMEKVWSEGKSLGTMGKQDKLKLRQWFGFLAMVLRDQLVLYSGSEVTLYNQTDISRINKLTGQLTHNQLIAILKLVRDYQGRLRYSVEPQLTVESFIIKVKTLLED</sequence>
<proteinExistence type="predicted"/>
<comment type="caution">
    <text evidence="1">The sequence shown here is derived from an EMBL/GenBank/DDBJ whole genome shotgun (WGS) entry which is preliminary data.</text>
</comment>
<dbReference type="STRING" id="82374.NZ47_07320"/>
<gene>
    <name evidence="1" type="ORF">NZ47_07320</name>
</gene>
<dbReference type="InterPro" id="IPR027417">
    <property type="entry name" value="P-loop_NTPase"/>
</dbReference>
<dbReference type="NCBIfam" id="TIGR00678">
    <property type="entry name" value="holB"/>
    <property type="match status" value="1"/>
</dbReference>
<reference evidence="1 2" key="1">
    <citation type="journal article" date="2013" name="PLoS ONE">
        <title>Identification and characterization of three novel lipases belonging to families II and V from Anaerovibrio lipolyticus 5ST.</title>
        <authorList>
            <person name="Prive F."/>
            <person name="Kaderbhai N.N."/>
            <person name="Girdwood S."/>
            <person name="Worgan H.J."/>
            <person name="Pinloche E."/>
            <person name="Scollan N.D."/>
            <person name="Huws S.A."/>
            <person name="Newbold C.J."/>
        </authorList>
    </citation>
    <scope>NUCLEOTIDE SEQUENCE [LARGE SCALE GENOMIC DNA]</scope>
    <source>
        <strain evidence="1 2">5S</strain>
    </source>
</reference>
<dbReference type="GO" id="GO:0006261">
    <property type="term" value="P:DNA-templated DNA replication"/>
    <property type="evidence" value="ECO:0007669"/>
    <property type="project" value="TreeGrafter"/>
</dbReference>
<dbReference type="InterPro" id="IPR004622">
    <property type="entry name" value="DNA_pol_HolB"/>
</dbReference>
<accession>A0A0B2JWK9</accession>
<evidence type="ECO:0008006" key="3">
    <source>
        <dbReference type="Google" id="ProtNLM"/>
    </source>
</evidence>
<dbReference type="GO" id="GO:0003887">
    <property type="term" value="F:DNA-directed DNA polymerase activity"/>
    <property type="evidence" value="ECO:0007669"/>
    <property type="project" value="InterPro"/>
</dbReference>
<name>A0A0B2JWK9_9FIRM</name>
<dbReference type="EMBL" id="JSCE01000148">
    <property type="protein sequence ID" value="KHM52009.1"/>
    <property type="molecule type" value="Genomic_DNA"/>
</dbReference>
<dbReference type="Proteomes" id="UP000030993">
    <property type="component" value="Unassembled WGS sequence"/>
</dbReference>
<evidence type="ECO:0000313" key="1">
    <source>
        <dbReference type="EMBL" id="KHM52009.1"/>
    </source>
</evidence>
<dbReference type="Pfam" id="PF13177">
    <property type="entry name" value="DNA_pol3_delta2"/>
    <property type="match status" value="1"/>
</dbReference>
<dbReference type="Gene3D" id="3.40.50.300">
    <property type="entry name" value="P-loop containing nucleotide triphosphate hydrolases"/>
    <property type="match status" value="1"/>
</dbReference>
<dbReference type="eggNOG" id="COG0470">
    <property type="taxonomic scope" value="Bacteria"/>
</dbReference>
<dbReference type="AlphaFoldDB" id="A0A0B2JWK9"/>
<dbReference type="PANTHER" id="PTHR11669:SF8">
    <property type="entry name" value="DNA POLYMERASE III SUBUNIT DELTA"/>
    <property type="match status" value="1"/>
</dbReference>
<dbReference type="SUPFAM" id="SSF52540">
    <property type="entry name" value="P-loop containing nucleoside triphosphate hydrolases"/>
    <property type="match status" value="1"/>
</dbReference>
<dbReference type="PANTHER" id="PTHR11669">
    <property type="entry name" value="REPLICATION FACTOR C / DNA POLYMERASE III GAMMA-TAU SUBUNIT"/>
    <property type="match status" value="1"/>
</dbReference>
<keyword evidence="2" id="KW-1185">Reference proteome</keyword>
<dbReference type="GO" id="GO:0008408">
    <property type="term" value="F:3'-5' exonuclease activity"/>
    <property type="evidence" value="ECO:0007669"/>
    <property type="project" value="InterPro"/>
</dbReference>
<evidence type="ECO:0000313" key="2">
    <source>
        <dbReference type="Proteomes" id="UP000030993"/>
    </source>
</evidence>